<dbReference type="SUPFAM" id="SSF50978">
    <property type="entry name" value="WD40 repeat-like"/>
    <property type="match status" value="1"/>
</dbReference>
<dbReference type="Pfam" id="PF03451">
    <property type="entry name" value="HELP"/>
    <property type="match status" value="1"/>
</dbReference>
<gene>
    <name evidence="8" type="primary">PLEST010837</name>
    <name evidence="8" type="ORF">PLESTB_001809200</name>
</gene>
<dbReference type="AlphaFoldDB" id="A0A9W6C1P6"/>
<reference evidence="8 9" key="1">
    <citation type="journal article" date="2023" name="Commun. Biol.">
        <title>Reorganization of the ancestral sex-determining regions during the evolution of trioecy in Pleodorina starrii.</title>
        <authorList>
            <person name="Takahashi K."/>
            <person name="Suzuki S."/>
            <person name="Kawai-Toyooka H."/>
            <person name="Yamamoto K."/>
            <person name="Hamaji T."/>
            <person name="Ootsuki R."/>
            <person name="Yamaguchi H."/>
            <person name="Kawachi M."/>
            <person name="Higashiyama T."/>
            <person name="Nozaki H."/>
        </authorList>
    </citation>
    <scope>NUCLEOTIDE SEQUENCE [LARGE SCALE GENOMIC DNA]</scope>
    <source>
        <strain evidence="8 9">NIES-4479</strain>
    </source>
</reference>
<dbReference type="PROSITE" id="PS50082">
    <property type="entry name" value="WD_REPEATS_2"/>
    <property type="match status" value="1"/>
</dbReference>
<feature type="region of interest" description="Disordered" evidence="5">
    <location>
        <begin position="36"/>
        <end position="76"/>
    </location>
</feature>
<evidence type="ECO:0000256" key="5">
    <source>
        <dbReference type="SAM" id="MobiDB-lite"/>
    </source>
</evidence>
<feature type="repeat" description="WD" evidence="4">
    <location>
        <begin position="606"/>
        <end position="628"/>
    </location>
</feature>
<accession>A0A9W6C1P6</accession>
<comment type="caution">
    <text evidence="8">The sequence shown here is derived from an EMBL/GenBank/DDBJ whole genome shotgun (WGS) entry which is preliminary data.</text>
</comment>
<dbReference type="Gene3D" id="2.130.10.10">
    <property type="entry name" value="YVTN repeat-like/Quinoprotein amine dehydrogenase"/>
    <property type="match status" value="2"/>
</dbReference>
<keyword evidence="3" id="KW-0677">Repeat</keyword>
<dbReference type="Pfam" id="PF23414">
    <property type="entry name" value="Beta-prop_EML_2"/>
    <property type="match status" value="1"/>
</dbReference>
<dbReference type="InterPro" id="IPR011047">
    <property type="entry name" value="Quinoprotein_ADH-like_sf"/>
</dbReference>
<dbReference type="InterPro" id="IPR055442">
    <property type="entry name" value="Beta-prop_EML-like_2nd"/>
</dbReference>
<evidence type="ECO:0008006" key="10">
    <source>
        <dbReference type="Google" id="ProtNLM"/>
    </source>
</evidence>
<dbReference type="EMBL" id="BRXU01000053">
    <property type="protein sequence ID" value="GLC61840.1"/>
    <property type="molecule type" value="Genomic_DNA"/>
</dbReference>
<evidence type="ECO:0000256" key="2">
    <source>
        <dbReference type="ARBA" id="ARBA00022574"/>
    </source>
</evidence>
<evidence type="ECO:0000256" key="4">
    <source>
        <dbReference type="PROSITE-ProRule" id="PRU00221"/>
    </source>
</evidence>
<evidence type="ECO:0000259" key="7">
    <source>
        <dbReference type="Pfam" id="PF23414"/>
    </source>
</evidence>
<feature type="compositionally biased region" description="Gly residues" evidence="5">
    <location>
        <begin position="142"/>
        <end position="166"/>
    </location>
</feature>
<name>A0A9W6C1P6_9CHLO</name>
<feature type="compositionally biased region" description="Low complexity" evidence="5">
    <location>
        <begin position="1003"/>
        <end position="1027"/>
    </location>
</feature>
<keyword evidence="2 4" id="KW-0853">WD repeat</keyword>
<dbReference type="GO" id="GO:0008017">
    <property type="term" value="F:microtubule binding"/>
    <property type="evidence" value="ECO:0007669"/>
    <property type="project" value="TreeGrafter"/>
</dbReference>
<feature type="region of interest" description="Disordered" evidence="5">
    <location>
        <begin position="979"/>
        <end position="1033"/>
    </location>
</feature>
<dbReference type="InterPro" id="IPR001680">
    <property type="entry name" value="WD40_rpt"/>
</dbReference>
<dbReference type="InterPro" id="IPR005108">
    <property type="entry name" value="HELP"/>
</dbReference>
<feature type="domain" description="EML-like second beta-propeller" evidence="7">
    <location>
        <begin position="688"/>
        <end position="954"/>
    </location>
</feature>
<dbReference type="PANTHER" id="PTHR13720">
    <property type="entry name" value="WD-40 REPEAT PROTEIN"/>
    <property type="match status" value="1"/>
</dbReference>
<proteinExistence type="inferred from homology"/>
<sequence>MERILKASYGDQAQREVNANGRLPRAQAAQIEAAFKERRASNPRPEYPTPPLGNGPLFWDPKNQGSPPGLHPANREALRRDVRVEIRPGVFHIMDEGAAAGPRQRRGRAASDADGVGGLGGGRERPTSAPPGARPRRSTGASGVGGPGGVGPFRAGAGGGGGGAAGVGRAASADLLPELLQLEEKLREVLRRAAAVHVKERTLLLQAFATVLAKRYTDLGARDKVNTDQFVLVMRNFGISISNAHARAFFDKYGKDTRGLMPVMNFTDALVMGAPRLAMATHEEVQRGAYVAGKPASHTGKILYPECKKGVWPPSNWDPRLAERSAQLPDVRLALEFVHGYDGHLATAPNIFYTASGSVVYNVAGLGVVYDKATHTQRFFLGHDDDVLCTALHPDRTLVATGQLGRSPCVAVWDSNSCKMVARLAVDRDYRGIQALAFSPDGSRLAAVSLDNSHSLHVWDWARKSALCEPRKTQPGAPPAVYGIVWSRFEPDRLVTYGQNHIKFWRLGAADPRVGGPRGGGGAAINPTSESGMFSLGSTHTVTGACFLPSGTVLTGNEAGCIGSWKGRRLVRETQAHASGPPTRRPDGKPSYGGVRCLVLQTERVLLSGGADGVVRMWDVSSGDLGALMRQFPLLRPEQFGSLAPPALRGLDCAPDNPEMFVAGVASCDVWEVDKDPEVLVYGQQADVYGLATNPAFPHVYATCCDSDKVTVWSAVTRKPIRIVSLGGLVARGCAFSPDGQQLAVGCANGGIKVLEFHPAVRQVWWGKTFTSSVDELKYSPCGRFLAAGSHDQSIDVFDATRGYARVARCNGHSSTVRHLDWSVDSMALQSVDQAYEILHFDPHSGRQLKDNQRDTAWAGWSCLLGFPVMGIWFSDSDGTDINAVHASPSGRYVLTSDDRGLVRLLNFPCVVQHAPAHEYGGHSSHVMNVRWGADESYAISVGGKDRAVFQWRVVRQVVQEPKPLSTPWAQVDERGLHWAPPGGGAGGGGGGGGGVGGGLKGVGWASPRGGAAAGPGPSYQQQQQRATPGRRR</sequence>
<evidence type="ECO:0000256" key="3">
    <source>
        <dbReference type="ARBA" id="ARBA00022737"/>
    </source>
</evidence>
<protein>
    <recommendedName>
        <fullName evidence="10">HELP domain-containing protein</fullName>
    </recommendedName>
</protein>
<feature type="compositionally biased region" description="Gly residues" evidence="5">
    <location>
        <begin position="982"/>
        <end position="1002"/>
    </location>
</feature>
<dbReference type="InterPro" id="IPR019775">
    <property type="entry name" value="WD40_repeat_CS"/>
</dbReference>
<dbReference type="InterPro" id="IPR050630">
    <property type="entry name" value="WD_repeat_EMAP"/>
</dbReference>
<dbReference type="PANTHER" id="PTHR13720:SF33">
    <property type="entry name" value="HELP DOMAIN-CONTAINING PROTEIN"/>
    <property type="match status" value="1"/>
</dbReference>
<evidence type="ECO:0000313" key="9">
    <source>
        <dbReference type="Proteomes" id="UP001165080"/>
    </source>
</evidence>
<dbReference type="GO" id="GO:0005929">
    <property type="term" value="C:cilium"/>
    <property type="evidence" value="ECO:0007669"/>
    <property type="project" value="UniProtKB-ARBA"/>
</dbReference>
<dbReference type="InterPro" id="IPR036322">
    <property type="entry name" value="WD40_repeat_dom_sf"/>
</dbReference>
<dbReference type="InterPro" id="IPR055439">
    <property type="entry name" value="Beta-prop_EML_1st"/>
</dbReference>
<dbReference type="PROSITE" id="PS00678">
    <property type="entry name" value="WD_REPEATS_1"/>
    <property type="match status" value="1"/>
</dbReference>
<evidence type="ECO:0000313" key="8">
    <source>
        <dbReference type="EMBL" id="GLC61840.1"/>
    </source>
</evidence>
<evidence type="ECO:0000256" key="1">
    <source>
        <dbReference type="ARBA" id="ARBA00006489"/>
    </source>
</evidence>
<dbReference type="SMART" id="SM00320">
    <property type="entry name" value="WD40"/>
    <property type="match status" value="11"/>
</dbReference>
<organism evidence="8 9">
    <name type="scientific">Pleodorina starrii</name>
    <dbReference type="NCBI Taxonomy" id="330485"/>
    <lineage>
        <taxon>Eukaryota</taxon>
        <taxon>Viridiplantae</taxon>
        <taxon>Chlorophyta</taxon>
        <taxon>core chlorophytes</taxon>
        <taxon>Chlorophyceae</taxon>
        <taxon>CS clade</taxon>
        <taxon>Chlamydomonadales</taxon>
        <taxon>Volvocaceae</taxon>
        <taxon>Pleodorina</taxon>
    </lineage>
</organism>
<feature type="region of interest" description="Disordered" evidence="5">
    <location>
        <begin position="95"/>
        <end position="166"/>
    </location>
</feature>
<dbReference type="SUPFAM" id="SSF50998">
    <property type="entry name" value="Quinoprotein alcohol dehydrogenase-like"/>
    <property type="match status" value="1"/>
</dbReference>
<comment type="similarity">
    <text evidence="1">Belongs to the WD repeat EMAP family.</text>
</comment>
<dbReference type="FunFam" id="2.130.10.10:FF:000320">
    <property type="entry name" value="echinoderm microtubule-associated protein-like 6"/>
    <property type="match status" value="1"/>
</dbReference>
<dbReference type="Proteomes" id="UP001165080">
    <property type="component" value="Unassembled WGS sequence"/>
</dbReference>
<dbReference type="OrthoDB" id="47802at2759"/>
<dbReference type="InterPro" id="IPR015943">
    <property type="entry name" value="WD40/YVTN_repeat-like_dom_sf"/>
</dbReference>
<keyword evidence="9" id="KW-1185">Reference proteome</keyword>
<feature type="domain" description="EML-like first beta-propeller" evidence="6">
    <location>
        <begin position="376"/>
        <end position="622"/>
    </location>
</feature>
<evidence type="ECO:0000259" key="6">
    <source>
        <dbReference type="Pfam" id="PF23409"/>
    </source>
</evidence>
<dbReference type="Pfam" id="PF23409">
    <property type="entry name" value="Beta-prop_EML"/>
    <property type="match status" value="1"/>
</dbReference>